<name>A0A6G5AGL9_RHIMP</name>
<proteinExistence type="predicted"/>
<evidence type="ECO:0000313" key="1">
    <source>
        <dbReference type="EMBL" id="NIE49959.1"/>
    </source>
</evidence>
<dbReference type="AlphaFoldDB" id="A0A6G5AGL9"/>
<protein>
    <submittedName>
        <fullName evidence="1">Uncharacterized protein</fullName>
    </submittedName>
</protein>
<accession>A0A6G5AGL9</accession>
<sequence>MLYSLLDKTLKWLEYAVHSEQDFCNRGSGGSSAIKFLEQMHTKAVGRCQLVFSCLCGLVLQRDACATVICLVFFYIYTSAPQPTAELVKKKLQHSHNLTVQ</sequence>
<reference evidence="1" key="1">
    <citation type="submission" date="2020-03" db="EMBL/GenBank/DDBJ databases">
        <title>A transcriptome and proteome of the tick Rhipicephalus microplus shaped by the genetic composition of its hosts and developmental stage.</title>
        <authorList>
            <person name="Garcia G.R."/>
            <person name="Ribeiro J.M.C."/>
            <person name="Maruyama S.R."/>
            <person name="Gardinasse L.G."/>
            <person name="Nelson K."/>
            <person name="Ferreira B.R."/>
            <person name="Andrade T.G."/>
            <person name="Santos I.K.F.M."/>
        </authorList>
    </citation>
    <scope>NUCLEOTIDE SEQUENCE</scope>
    <source>
        <strain evidence="1">NSGR</strain>
        <tissue evidence="1">Salivary glands</tissue>
    </source>
</reference>
<organism evidence="1">
    <name type="scientific">Rhipicephalus microplus</name>
    <name type="common">Cattle tick</name>
    <name type="synonym">Boophilus microplus</name>
    <dbReference type="NCBI Taxonomy" id="6941"/>
    <lineage>
        <taxon>Eukaryota</taxon>
        <taxon>Metazoa</taxon>
        <taxon>Ecdysozoa</taxon>
        <taxon>Arthropoda</taxon>
        <taxon>Chelicerata</taxon>
        <taxon>Arachnida</taxon>
        <taxon>Acari</taxon>
        <taxon>Parasitiformes</taxon>
        <taxon>Ixodida</taxon>
        <taxon>Ixodoidea</taxon>
        <taxon>Ixodidae</taxon>
        <taxon>Rhipicephalinae</taxon>
        <taxon>Rhipicephalus</taxon>
        <taxon>Boophilus</taxon>
    </lineage>
</organism>
<dbReference type="EMBL" id="GIKN01007686">
    <property type="protein sequence ID" value="NIE49959.1"/>
    <property type="molecule type" value="Transcribed_RNA"/>
</dbReference>